<dbReference type="EMBL" id="VSFF01000001">
    <property type="protein sequence ID" value="TYC18623.1"/>
    <property type="molecule type" value="Genomic_DNA"/>
</dbReference>
<keyword evidence="6" id="KW-1185">Reference proteome</keyword>
<dbReference type="InterPro" id="IPR038622">
    <property type="entry name" value="CDPS_sf"/>
</dbReference>
<dbReference type="GO" id="GO:0016755">
    <property type="term" value="F:aminoacyltransferase activity"/>
    <property type="evidence" value="ECO:0007669"/>
    <property type="project" value="InterPro"/>
</dbReference>
<evidence type="ECO:0000256" key="3">
    <source>
        <dbReference type="ARBA" id="ARBA00030771"/>
    </source>
</evidence>
<evidence type="ECO:0000256" key="4">
    <source>
        <dbReference type="SAM" id="MobiDB-lite"/>
    </source>
</evidence>
<evidence type="ECO:0000256" key="1">
    <source>
        <dbReference type="ARBA" id="ARBA00006034"/>
    </source>
</evidence>
<dbReference type="Proteomes" id="UP000322634">
    <property type="component" value="Unassembled WGS sequence"/>
</dbReference>
<accession>A0A5D0UM25</accession>
<dbReference type="Pfam" id="PF16715">
    <property type="entry name" value="CDPS"/>
    <property type="match status" value="1"/>
</dbReference>
<dbReference type="OrthoDB" id="2895472at2"/>
<dbReference type="Gene3D" id="3.40.50.11710">
    <property type="entry name" value="Cyclodipeptide synthase"/>
    <property type="match status" value="1"/>
</dbReference>
<name>A0A5D0UM25_9ACTN</name>
<feature type="compositionally biased region" description="Low complexity" evidence="4">
    <location>
        <begin position="226"/>
        <end position="236"/>
    </location>
</feature>
<feature type="compositionally biased region" description="Basic and acidic residues" evidence="4">
    <location>
        <begin position="237"/>
        <end position="246"/>
    </location>
</feature>
<dbReference type="AlphaFoldDB" id="A0A5D0UM25"/>
<evidence type="ECO:0000313" key="5">
    <source>
        <dbReference type="EMBL" id="TYC18623.1"/>
    </source>
</evidence>
<protein>
    <recommendedName>
        <fullName evidence="3">Cyclodipeptide synthase</fullName>
    </recommendedName>
</protein>
<reference evidence="5 6" key="1">
    <citation type="submission" date="2019-08" db="EMBL/GenBank/DDBJ databases">
        <title>Actinomadura sp. nov. CYP1-5 isolated from mountain soil.</title>
        <authorList>
            <person name="Songsumanus A."/>
            <person name="Kuncharoen N."/>
            <person name="Kudo T."/>
            <person name="Yuki M."/>
            <person name="Igarashi Y."/>
            <person name="Tanasupawat S."/>
        </authorList>
    </citation>
    <scope>NUCLEOTIDE SEQUENCE [LARGE SCALE GENOMIC DNA]</scope>
    <source>
        <strain evidence="5 6">GKU157</strain>
    </source>
</reference>
<keyword evidence="2" id="KW-0808">Transferase</keyword>
<comment type="caution">
    <text evidence="5">The sequence shown here is derived from an EMBL/GenBank/DDBJ whole genome shotgun (WGS) entry which is preliminary data.</text>
</comment>
<proteinExistence type="inferred from homology"/>
<evidence type="ECO:0000313" key="6">
    <source>
        <dbReference type="Proteomes" id="UP000322634"/>
    </source>
</evidence>
<organism evidence="5 6">
    <name type="scientific">Actinomadura syzygii</name>
    <dbReference type="NCBI Taxonomy" id="1427538"/>
    <lineage>
        <taxon>Bacteria</taxon>
        <taxon>Bacillati</taxon>
        <taxon>Actinomycetota</taxon>
        <taxon>Actinomycetes</taxon>
        <taxon>Streptosporangiales</taxon>
        <taxon>Thermomonosporaceae</taxon>
        <taxon>Actinomadura</taxon>
    </lineage>
</organism>
<dbReference type="NCBIfam" id="TIGR04539">
    <property type="entry name" value="tRNA_cyclodipep"/>
    <property type="match status" value="1"/>
</dbReference>
<dbReference type="InterPro" id="IPR030903">
    <property type="entry name" value="CDPS"/>
</dbReference>
<comment type="similarity">
    <text evidence="1">Belongs to the CDPS family.</text>
</comment>
<gene>
    <name evidence="5" type="ORF">FXF65_02395</name>
</gene>
<evidence type="ECO:0000256" key="2">
    <source>
        <dbReference type="ARBA" id="ARBA00022679"/>
    </source>
</evidence>
<dbReference type="RefSeq" id="WP_148347997.1">
    <property type="nucleotide sequence ID" value="NZ_JBHSBF010000019.1"/>
</dbReference>
<sequence>MAAYEIEPLSGECANVLRHNDHVCIGVSPFNSYFSAERLASLARWAAAEFADFHFFVPDEITAYTFEALGYPPARARQKAHRQARYTHNKIRSALVALSVPDPDDHVLSMVRLNANPRYQVLLDKANILFLGNREFRDACLEATRWVLDGKLPDGRPATAEELRLGVRYFLAELPLFAGSGYIVGAANSLFAYHQRVRFLERFFNRELEWTPRDGQGFLVVRDARPGAAPESGAESGAERQDDRALSRLGKVG</sequence>
<feature type="region of interest" description="Disordered" evidence="4">
    <location>
        <begin position="225"/>
        <end position="253"/>
    </location>
</feature>